<evidence type="ECO:0008006" key="12">
    <source>
        <dbReference type="Google" id="ProtNLM"/>
    </source>
</evidence>
<feature type="binding site" evidence="7">
    <location>
        <position position="466"/>
    </location>
    <ligand>
        <name>Na(+)</name>
        <dbReference type="ChEBI" id="CHEBI:29101"/>
        <label>1</label>
    </ligand>
</feature>
<dbReference type="OrthoDB" id="6581954at2759"/>
<dbReference type="InterPro" id="IPR037272">
    <property type="entry name" value="SNS_sf"/>
</dbReference>
<dbReference type="GO" id="GO:0015179">
    <property type="term" value="F:L-amino acid transmembrane transporter activity"/>
    <property type="evidence" value="ECO:0007669"/>
    <property type="project" value="TreeGrafter"/>
</dbReference>
<organism evidence="10 11">
    <name type="scientific">Ancylostoma ceylanicum</name>
    <dbReference type="NCBI Taxonomy" id="53326"/>
    <lineage>
        <taxon>Eukaryota</taxon>
        <taxon>Metazoa</taxon>
        <taxon>Ecdysozoa</taxon>
        <taxon>Nematoda</taxon>
        <taxon>Chromadorea</taxon>
        <taxon>Rhabditida</taxon>
        <taxon>Rhabditina</taxon>
        <taxon>Rhabditomorpha</taxon>
        <taxon>Strongyloidea</taxon>
        <taxon>Ancylostomatidae</taxon>
        <taxon>Ancylostomatinae</taxon>
        <taxon>Ancylostoma</taxon>
    </lineage>
</organism>
<dbReference type="Proteomes" id="UP000024635">
    <property type="component" value="Unassembled WGS sequence"/>
</dbReference>
<evidence type="ECO:0000256" key="6">
    <source>
        <dbReference type="ARBA" id="ARBA00023136"/>
    </source>
</evidence>
<dbReference type="EMBL" id="JARK01001427">
    <property type="protein sequence ID" value="EYC03850.1"/>
    <property type="molecule type" value="Genomic_DNA"/>
</dbReference>
<dbReference type="GO" id="GO:0089718">
    <property type="term" value="P:amino acid import across plasma membrane"/>
    <property type="evidence" value="ECO:0007669"/>
    <property type="project" value="TreeGrafter"/>
</dbReference>
<keyword evidence="6 9" id="KW-0472">Membrane</keyword>
<feature type="transmembrane region" description="Helical" evidence="9">
    <location>
        <begin position="353"/>
        <end position="379"/>
    </location>
</feature>
<comment type="subcellular location">
    <subcellularLocation>
        <location evidence="1">Membrane</location>
        <topology evidence="1">Multi-pass membrane protein</topology>
    </subcellularLocation>
</comment>
<protein>
    <recommendedName>
        <fullName evidence="12">Sodium:neurotransmitter symporter family protein</fullName>
    </recommendedName>
</protein>
<dbReference type="CDD" id="cd10324">
    <property type="entry name" value="SLC6sbd"/>
    <property type="match status" value="1"/>
</dbReference>
<feature type="transmembrane region" description="Helical" evidence="9">
    <location>
        <begin position="159"/>
        <end position="176"/>
    </location>
</feature>
<dbReference type="STRING" id="53326.A0A016TM83"/>
<dbReference type="AlphaFoldDB" id="A0A016TM83"/>
<dbReference type="InterPro" id="IPR000175">
    <property type="entry name" value="Na/ntran_symport"/>
</dbReference>
<dbReference type="PANTHER" id="PTHR11616:SF324">
    <property type="entry name" value="SODIUM-DEPENDENT TRANSPORTER SNF-12"/>
    <property type="match status" value="1"/>
</dbReference>
<feature type="transmembrane region" description="Helical" evidence="9">
    <location>
        <begin position="655"/>
        <end position="676"/>
    </location>
</feature>
<dbReference type="GO" id="GO:0005283">
    <property type="term" value="F:amino acid:sodium symporter activity"/>
    <property type="evidence" value="ECO:0007669"/>
    <property type="project" value="TreeGrafter"/>
</dbReference>
<keyword evidence="3 9" id="KW-0812">Transmembrane</keyword>
<evidence type="ECO:0000313" key="11">
    <source>
        <dbReference type="Proteomes" id="UP000024635"/>
    </source>
</evidence>
<feature type="transmembrane region" description="Helical" evidence="9">
    <location>
        <begin position="460"/>
        <end position="481"/>
    </location>
</feature>
<feature type="region of interest" description="Disordered" evidence="8">
    <location>
        <begin position="837"/>
        <end position="950"/>
    </location>
</feature>
<dbReference type="PROSITE" id="PS50267">
    <property type="entry name" value="NA_NEUROTRAN_SYMP_3"/>
    <property type="match status" value="1"/>
</dbReference>
<feature type="region of interest" description="Disordered" evidence="8">
    <location>
        <begin position="993"/>
        <end position="1022"/>
    </location>
</feature>
<evidence type="ECO:0000256" key="1">
    <source>
        <dbReference type="ARBA" id="ARBA00004141"/>
    </source>
</evidence>
<keyword evidence="5 9" id="KW-1133">Transmembrane helix</keyword>
<keyword evidence="7" id="KW-0915">Sodium</keyword>
<name>A0A016TM83_9BILA</name>
<dbReference type="PANTHER" id="PTHR11616">
    <property type="entry name" value="SODIUM/CHLORIDE DEPENDENT TRANSPORTER"/>
    <property type="match status" value="1"/>
</dbReference>
<feature type="transmembrane region" description="Helical" evidence="9">
    <location>
        <begin position="431"/>
        <end position="448"/>
    </location>
</feature>
<dbReference type="SUPFAM" id="SSF161070">
    <property type="entry name" value="SNF-like"/>
    <property type="match status" value="1"/>
</dbReference>
<sequence length="1022" mass="114733">MDGSEWKAALRLQIEALARRNELHRRCHRESVHARTVDMDSKIIRLRELVSTDANYAAQFYLECVCHADETERILNRTSSRDKKRRKPKVFRDTVSTISAHTIQSVPSTSAIVDLILPERSVSTQQPRWWEQLPIHRKEEEYVDGQDEVRHLWKTQTDFFLSCLGFMVGIGNMLRFPGKICEYGGIFFAPYFFCMIFIGFPMLYLHLCIGQYAGQTADVAFRRLMPVTCGLGWAFILAAIPVIIYHNIIITWSLQYLWFSALSVFISDPLPWEDRVVFFYFIHCLVYCQLVVNCSANSESNMPISGITPEDAQVDFSPLGNVTLTSSELFFHLDILSLTDYTHLSITLPERHIVLALATAWLLVYLGVCRGTTWMSWAIRFTATIPYLMLFILLIRGLSLPGAGVGLTFLFSSASDSISSLKMWSAAAEQVLFEIGVGVGAVFSLAAYSRFRNNVYRDAALLITINALTSILASMVLFSFLGLLSISSGQEISTLINHDHSYIIFTVIPSMTSLMRWGPLWMSILYATIVFTAVDAEFIWVEMLASAAMNLLHSKNRRLNSRVITALCCLGFLLEIPICSSGGFFLFHAMDSLISSLPNFILSFLVLISVSYLYGLNKFLSDVSSMLRVPRRSKAKWAHLRLQEKLMELFGPCGTFMRLSWALVCPCFLTILMITHALSYQRPLFFGCHVPMESEFVAWILVHAPVIAAFIGAIAAIIKIRKSGKKISTLFDSSAWHQEVTMVFYDDSPPPTPSSRIQPKRENTYMYIDPASRGPTVRSVFQPGTSENYAWKSGRLRDWQETISLHQSASQPSFAASIASQGTLNLFGSPPVSNGFMISDSQTIRTTSKSTDTKSTEKRNPMYPSVVLPPASPLPREIHLDTLPRKCTRSEPPLKINAGLDLIPSTPPPRVSPSRSEPPGLTTDRPAPSVRSRSESHDEFSDSDDEEGVGRQRVTVIRRFRSEDSVQAFSVESASNTPADIVRQRSLSSVAIFDDNEKGDARPTQTLSQLKRPPPIETPTRF</sequence>
<feature type="transmembrane region" description="Helical" evidence="9">
    <location>
        <begin position="188"/>
        <end position="209"/>
    </location>
</feature>
<comment type="caution">
    <text evidence="10">The sequence shown here is derived from an EMBL/GenBank/DDBJ whole genome shotgun (WGS) entry which is preliminary data.</text>
</comment>
<evidence type="ECO:0000256" key="5">
    <source>
        <dbReference type="ARBA" id="ARBA00022989"/>
    </source>
</evidence>
<feature type="transmembrane region" description="Helical" evidence="9">
    <location>
        <begin position="385"/>
        <end position="411"/>
    </location>
</feature>
<evidence type="ECO:0000256" key="3">
    <source>
        <dbReference type="ARBA" id="ARBA00022692"/>
    </source>
</evidence>
<gene>
    <name evidence="10" type="primary">Acey_s0091.g2456</name>
    <name evidence="10" type="synonym">Acey-snf-12</name>
    <name evidence="10" type="ORF">Y032_0091g2456</name>
</gene>
<evidence type="ECO:0000256" key="4">
    <source>
        <dbReference type="ARBA" id="ARBA00022847"/>
    </source>
</evidence>
<feature type="binding site" evidence="7">
    <location>
        <position position="172"/>
    </location>
    <ligand>
        <name>Na(+)</name>
        <dbReference type="ChEBI" id="CHEBI:29101"/>
        <label>1</label>
    </ligand>
</feature>
<feature type="transmembrane region" description="Helical" evidence="9">
    <location>
        <begin position="564"/>
        <end position="587"/>
    </location>
</feature>
<keyword evidence="4" id="KW-0769">Symport</keyword>
<feature type="compositionally biased region" description="Basic and acidic residues" evidence="8">
    <location>
        <begin position="851"/>
        <end position="860"/>
    </location>
</feature>
<dbReference type="Pfam" id="PF00209">
    <property type="entry name" value="SNF"/>
    <property type="match status" value="1"/>
</dbReference>
<evidence type="ECO:0000256" key="2">
    <source>
        <dbReference type="ARBA" id="ARBA00022448"/>
    </source>
</evidence>
<evidence type="ECO:0000313" key="10">
    <source>
        <dbReference type="EMBL" id="EYC03850.1"/>
    </source>
</evidence>
<feature type="transmembrane region" description="Helical" evidence="9">
    <location>
        <begin position="524"/>
        <end position="552"/>
    </location>
</feature>
<feature type="transmembrane region" description="Helical" evidence="9">
    <location>
        <begin position="593"/>
        <end position="616"/>
    </location>
</feature>
<feature type="binding site" evidence="7">
    <location>
        <position position="165"/>
    </location>
    <ligand>
        <name>Na(+)</name>
        <dbReference type="ChEBI" id="CHEBI:29101"/>
        <label>1</label>
    </ligand>
</feature>
<feature type="binding site" evidence="7">
    <location>
        <position position="535"/>
    </location>
    <ligand>
        <name>Na(+)</name>
        <dbReference type="ChEBI" id="CHEBI:29101"/>
        <label>1</label>
    </ligand>
</feature>
<feature type="transmembrane region" description="Helical" evidence="9">
    <location>
        <begin position="696"/>
        <end position="718"/>
    </location>
</feature>
<evidence type="ECO:0000256" key="8">
    <source>
        <dbReference type="SAM" id="MobiDB-lite"/>
    </source>
</evidence>
<evidence type="ECO:0000256" key="7">
    <source>
        <dbReference type="PIRSR" id="PIRSR600175-1"/>
    </source>
</evidence>
<evidence type="ECO:0000256" key="9">
    <source>
        <dbReference type="SAM" id="Phobius"/>
    </source>
</evidence>
<reference evidence="11" key="1">
    <citation type="journal article" date="2015" name="Nat. Genet.">
        <title>The genome and transcriptome of the zoonotic hookworm Ancylostoma ceylanicum identify infection-specific gene families.</title>
        <authorList>
            <person name="Schwarz E.M."/>
            <person name="Hu Y."/>
            <person name="Antoshechkin I."/>
            <person name="Miller M.M."/>
            <person name="Sternberg P.W."/>
            <person name="Aroian R.V."/>
        </authorList>
    </citation>
    <scope>NUCLEOTIDE SEQUENCE</scope>
    <source>
        <strain evidence="11">HY135</strain>
    </source>
</reference>
<feature type="compositionally biased region" description="Pro residues" evidence="8">
    <location>
        <begin position="1012"/>
        <end position="1022"/>
    </location>
</feature>
<proteinExistence type="predicted"/>
<keyword evidence="11" id="KW-1185">Reference proteome</keyword>
<keyword evidence="2" id="KW-0813">Transport</keyword>
<dbReference type="GO" id="GO:0046872">
    <property type="term" value="F:metal ion binding"/>
    <property type="evidence" value="ECO:0007669"/>
    <property type="project" value="UniProtKB-KW"/>
</dbReference>
<accession>A0A016TM83</accession>
<dbReference type="GO" id="GO:0005886">
    <property type="term" value="C:plasma membrane"/>
    <property type="evidence" value="ECO:0007669"/>
    <property type="project" value="TreeGrafter"/>
</dbReference>
<feature type="transmembrane region" description="Helical" evidence="9">
    <location>
        <begin position="230"/>
        <end position="257"/>
    </location>
</feature>
<feature type="binding site" evidence="7">
    <location>
        <position position="168"/>
    </location>
    <ligand>
        <name>Na(+)</name>
        <dbReference type="ChEBI" id="CHEBI:29101"/>
        <label>1</label>
    </ligand>
</feature>
<dbReference type="PRINTS" id="PR00176">
    <property type="entry name" value="NANEUSMPORT"/>
</dbReference>
<keyword evidence="7" id="KW-0479">Metal-binding</keyword>